<keyword evidence="4" id="KW-1185">Reference proteome</keyword>
<evidence type="ECO:0000256" key="1">
    <source>
        <dbReference type="SAM" id="Coils"/>
    </source>
</evidence>
<evidence type="ECO:0000256" key="2">
    <source>
        <dbReference type="SAM" id="MobiDB-lite"/>
    </source>
</evidence>
<dbReference type="AlphaFoldDB" id="A0A6V6Z7A4"/>
<organism evidence="3 4">
    <name type="scientific">Flavobacterium chungangense</name>
    <dbReference type="NCBI Taxonomy" id="554283"/>
    <lineage>
        <taxon>Bacteria</taxon>
        <taxon>Pseudomonadati</taxon>
        <taxon>Bacteroidota</taxon>
        <taxon>Flavobacteriia</taxon>
        <taxon>Flavobacteriales</taxon>
        <taxon>Flavobacteriaceae</taxon>
        <taxon>Flavobacterium</taxon>
    </lineage>
</organism>
<sequence>MNSYSENLHSSVLASLESQEMNQKKLDSQLNSSMFTLYYAEGAEIVTDNKLELATKKYNQAQTVKEQAVKTKNISTNIVMSATQQNTNTLQSVSNGAVSAANIQIATNAIVRLASDMGSIFSIINASDYGTQIYQQSIEAYNLMNRTAYLAEVASQHAMEASAAIAEVSSSTVQDKAKATDASISNLLQVSSTNFTTTAAIVAADNDAKAAASVNTKAAQGIIESNKVELEAAKVAYLLNNKSLNYNLRVNVPKIYNNSYEVSFNYFKAPFKTDEKGTNTPPLGLDNPVKTYNLFLVKDSKKSVFSASAAEELLINPLQRIQIIPPANLIPLADLTPPANSIPLTDLIPPAGTPAKTNLLTSETILSNYKTRFQAINNLRASQQKAIEAKDNLSKANVALALATKEKSDADNAVNNTKNNITRLTKELDTAKQNTAKAAEAAKKNPDDKDLAKTSAQAARDQDTIEKSLNIAKLTETKATDFVKVAADNLKIANTNAANAKNEVSEAETLVTNDKKDLETAETAFKEKKDVFKTINILDLVDTDNEVIVLGEKYVIFLLIVFTDEYKKGINTYDDYLSAPSETFSLKKTLNAVKDINIVQKSERKDNTNAVLPALSPYAVNFTVNKDDKLITEYRCMFLPYKENDFTKNDLDNFEESIQETILKKEIETVENEITQYETELKSVKDKNKELKDQLDKQLDKNQESVDLSDKQKLNDEIGKTKSQVNSYSLIEIETNSKLEIAQTRLNHLYIGLEKMYSQKTAQIKNTKAFFFNQKLAENVPSGNYTVAAAVSNNPLTYEVKIDPATTDNFGNSLIDSKLYIPVILSYYNGSETNRKQYNNNLSDWENEESFTFSIVNNQQILIN</sequence>
<evidence type="ECO:0000313" key="3">
    <source>
        <dbReference type="EMBL" id="CAD0007535.1"/>
    </source>
</evidence>
<name>A0A6V6Z7A4_9FLAO</name>
<reference evidence="3 4" key="1">
    <citation type="submission" date="2020-06" db="EMBL/GenBank/DDBJ databases">
        <authorList>
            <person name="Criscuolo A."/>
        </authorList>
    </citation>
    <scope>NUCLEOTIDE SEQUENCE [LARGE SCALE GENOMIC DNA]</scope>
    <source>
        <strain evidence="4">CIP 110025</strain>
    </source>
</reference>
<proteinExistence type="predicted"/>
<protein>
    <submittedName>
        <fullName evidence="3">Uncharacterized protein</fullName>
    </submittedName>
</protein>
<evidence type="ECO:0000313" key="4">
    <source>
        <dbReference type="Proteomes" id="UP000556700"/>
    </source>
</evidence>
<dbReference type="EMBL" id="CAIJDO010000196">
    <property type="protein sequence ID" value="CAD0007535.1"/>
    <property type="molecule type" value="Genomic_DNA"/>
</dbReference>
<feature type="compositionally biased region" description="Basic and acidic residues" evidence="2">
    <location>
        <begin position="440"/>
        <end position="452"/>
    </location>
</feature>
<feature type="region of interest" description="Disordered" evidence="2">
    <location>
        <begin position="439"/>
        <end position="459"/>
    </location>
</feature>
<keyword evidence="1" id="KW-0175">Coiled coil</keyword>
<accession>A0A6V6Z7A4</accession>
<dbReference type="Proteomes" id="UP000556700">
    <property type="component" value="Unassembled WGS sequence"/>
</dbReference>
<comment type="caution">
    <text evidence="3">The sequence shown here is derived from an EMBL/GenBank/DDBJ whole genome shotgun (WGS) entry which is preliminary data.</text>
</comment>
<feature type="coiled-coil region" evidence="1">
    <location>
        <begin position="483"/>
        <end position="517"/>
    </location>
</feature>
<dbReference type="RefSeq" id="WP_031455477.1">
    <property type="nucleotide sequence ID" value="NZ_CAIJDO010000196.1"/>
</dbReference>
<feature type="coiled-coil region" evidence="1">
    <location>
        <begin position="660"/>
        <end position="708"/>
    </location>
</feature>
<gene>
    <name evidence="3" type="ORF">FLACHUCJ7_03364</name>
</gene>